<gene>
    <name evidence="2" type="ORF">PBRA_002022</name>
    <name evidence="3" type="ORF">PLBR_LOCUS8646</name>
</gene>
<dbReference type="AlphaFoldDB" id="A0A0G4J281"/>
<name>A0A0G4J281_PLABS</name>
<reference evidence="3 5" key="2">
    <citation type="submission" date="2018-03" db="EMBL/GenBank/DDBJ databases">
        <authorList>
            <person name="Fogelqvist J."/>
        </authorList>
    </citation>
    <scope>NUCLEOTIDE SEQUENCE [LARGE SCALE GENOMIC DNA]</scope>
</reference>
<evidence type="ECO:0000313" key="4">
    <source>
        <dbReference type="Proteomes" id="UP000039324"/>
    </source>
</evidence>
<organism evidence="2 4">
    <name type="scientific">Plasmodiophora brassicae</name>
    <name type="common">Clubroot disease agent</name>
    <dbReference type="NCBI Taxonomy" id="37360"/>
    <lineage>
        <taxon>Eukaryota</taxon>
        <taxon>Sar</taxon>
        <taxon>Rhizaria</taxon>
        <taxon>Endomyxa</taxon>
        <taxon>Phytomyxea</taxon>
        <taxon>Plasmodiophorida</taxon>
        <taxon>Plasmodiophoridae</taxon>
        <taxon>Plasmodiophora</taxon>
    </lineage>
</organism>
<feature type="region of interest" description="Disordered" evidence="1">
    <location>
        <begin position="434"/>
        <end position="469"/>
    </location>
</feature>
<keyword evidence="4" id="KW-1185">Reference proteome</keyword>
<dbReference type="EMBL" id="CDSF01000112">
    <property type="protein sequence ID" value="CEP01416.1"/>
    <property type="molecule type" value="Genomic_DNA"/>
</dbReference>
<dbReference type="Proteomes" id="UP000290189">
    <property type="component" value="Unassembled WGS sequence"/>
</dbReference>
<evidence type="ECO:0000313" key="2">
    <source>
        <dbReference type="EMBL" id="CEP01416.1"/>
    </source>
</evidence>
<dbReference type="EMBL" id="OVEO01000017">
    <property type="protein sequence ID" value="SPR01431.1"/>
    <property type="molecule type" value="Genomic_DNA"/>
</dbReference>
<evidence type="ECO:0000313" key="3">
    <source>
        <dbReference type="EMBL" id="SPR01431.1"/>
    </source>
</evidence>
<evidence type="ECO:0000256" key="1">
    <source>
        <dbReference type="SAM" id="MobiDB-lite"/>
    </source>
</evidence>
<geneLocation type="mitochondrion" evidence="3"/>
<keyword evidence="3" id="KW-0496">Mitochondrion</keyword>
<evidence type="ECO:0000313" key="5">
    <source>
        <dbReference type="Proteomes" id="UP000290189"/>
    </source>
</evidence>
<dbReference type="Proteomes" id="UP000039324">
    <property type="component" value="Unassembled WGS sequence"/>
</dbReference>
<sequence length="506" mass="54493">MAATSTRRATTGVSGRGPRLAILFVGGQDVPPTLCAALQAALPSTAVVGYGSSWVSVERLTLVSPAASVLDSLTTLHAKNNGKHSDIVVFCTGQEMPPPEDALDTFIAIDNALNDQQCRLRVVCLKGYDLRDWDRLLGAFVTRIDDWSHVPPEALYDVSKLWTGTLQLGPGCELPGVVLTSTSSSPRKPGSLTSSALSAMNDKPLQVVARVRLSTVPVFIFRKAVRGQLRPTSGRGATHRLLSVWAAGRGAMADGHGLLMQFSPDCILMCYAVGAEGLHFRMLWSTSEEAKLSGSGVYSYLWTHGCVAASKKRVSRSGSQPSLLEAGAERTRSQILLESAPLDTPKDLTRFMQCQQQLRQTLPEHRNRRTIASSSSNTSMEDAMADPSIEYCNADSAGNDAMISTLHKLFLPSPYRRLSGIMPVMDVGNEENVRPVNVGSDNAGAPGAGPRDECPRPVQPSPQDAQPALPDTLHHDIVTFLVNRVPVHALADAAAKVEDVIRRSWL</sequence>
<feature type="region of interest" description="Disordered" evidence="1">
    <location>
        <begin position="361"/>
        <end position="382"/>
    </location>
</feature>
<reference evidence="2 4" key="1">
    <citation type="submission" date="2015-02" db="EMBL/GenBank/DDBJ databases">
        <authorList>
            <person name="Chooi Y.-H."/>
        </authorList>
    </citation>
    <scope>NUCLEOTIDE SEQUENCE [LARGE SCALE GENOMIC DNA]</scope>
    <source>
        <strain evidence="2">E3</strain>
    </source>
</reference>
<feature type="compositionally biased region" description="Polar residues" evidence="1">
    <location>
        <begin position="370"/>
        <end position="380"/>
    </location>
</feature>
<accession>A0A0G4J281</accession>
<proteinExistence type="predicted"/>
<protein>
    <submittedName>
        <fullName evidence="2">Uncharacterized protein</fullName>
    </submittedName>
</protein>